<name>A0A0E9V108_ANGAN</name>
<organism evidence="1">
    <name type="scientific">Anguilla anguilla</name>
    <name type="common">European freshwater eel</name>
    <name type="synonym">Muraena anguilla</name>
    <dbReference type="NCBI Taxonomy" id="7936"/>
    <lineage>
        <taxon>Eukaryota</taxon>
        <taxon>Metazoa</taxon>
        <taxon>Chordata</taxon>
        <taxon>Craniata</taxon>
        <taxon>Vertebrata</taxon>
        <taxon>Euteleostomi</taxon>
        <taxon>Actinopterygii</taxon>
        <taxon>Neopterygii</taxon>
        <taxon>Teleostei</taxon>
        <taxon>Anguilliformes</taxon>
        <taxon>Anguillidae</taxon>
        <taxon>Anguilla</taxon>
    </lineage>
</organism>
<reference evidence="1" key="1">
    <citation type="submission" date="2014-11" db="EMBL/GenBank/DDBJ databases">
        <authorList>
            <person name="Amaro Gonzalez C."/>
        </authorList>
    </citation>
    <scope>NUCLEOTIDE SEQUENCE</scope>
</reference>
<reference evidence="1" key="2">
    <citation type="journal article" date="2015" name="Fish Shellfish Immunol.">
        <title>Early steps in the European eel (Anguilla anguilla)-Vibrio vulnificus interaction in the gills: Role of the RtxA13 toxin.</title>
        <authorList>
            <person name="Callol A."/>
            <person name="Pajuelo D."/>
            <person name="Ebbesson L."/>
            <person name="Teles M."/>
            <person name="MacKenzie S."/>
            <person name="Amaro C."/>
        </authorList>
    </citation>
    <scope>NUCLEOTIDE SEQUENCE</scope>
</reference>
<dbReference type="EMBL" id="GBXM01036886">
    <property type="protein sequence ID" value="JAH71691.1"/>
    <property type="molecule type" value="Transcribed_RNA"/>
</dbReference>
<protein>
    <submittedName>
        <fullName evidence="1">Uncharacterized protein</fullName>
    </submittedName>
</protein>
<sequence length="40" mass="4880">MTLIFDIAQSLSYSPWLRLERPAVFWMILKQYRLSHRQLA</sequence>
<accession>A0A0E9V108</accession>
<proteinExistence type="predicted"/>
<evidence type="ECO:0000313" key="1">
    <source>
        <dbReference type="EMBL" id="JAH71691.1"/>
    </source>
</evidence>
<dbReference type="AlphaFoldDB" id="A0A0E9V108"/>